<evidence type="ECO:0000313" key="4">
    <source>
        <dbReference type="Proteomes" id="UP000275078"/>
    </source>
</evidence>
<dbReference type="InterPro" id="IPR057678">
    <property type="entry name" value="DUF7918"/>
</dbReference>
<dbReference type="AlphaFoldDB" id="A0A3N4IHK1"/>
<proteinExistence type="predicted"/>
<accession>A0A3N4IHK1</accession>
<protein>
    <recommendedName>
        <fullName evidence="2">DUF7918 domain-containing protein</fullName>
    </recommendedName>
</protein>
<dbReference type="OrthoDB" id="3364132at2759"/>
<dbReference type="Pfam" id="PF25534">
    <property type="entry name" value="DUF7918"/>
    <property type="match status" value="1"/>
</dbReference>
<feature type="domain" description="DUF7918" evidence="2">
    <location>
        <begin position="12"/>
        <end position="234"/>
    </location>
</feature>
<reference evidence="3 4" key="1">
    <citation type="journal article" date="2018" name="Nat. Ecol. Evol.">
        <title>Pezizomycetes genomes reveal the molecular basis of ectomycorrhizal truffle lifestyle.</title>
        <authorList>
            <person name="Murat C."/>
            <person name="Payen T."/>
            <person name="Noel B."/>
            <person name="Kuo A."/>
            <person name="Morin E."/>
            <person name="Chen J."/>
            <person name="Kohler A."/>
            <person name="Krizsan K."/>
            <person name="Balestrini R."/>
            <person name="Da Silva C."/>
            <person name="Montanini B."/>
            <person name="Hainaut M."/>
            <person name="Levati E."/>
            <person name="Barry K.W."/>
            <person name="Belfiori B."/>
            <person name="Cichocki N."/>
            <person name="Clum A."/>
            <person name="Dockter R.B."/>
            <person name="Fauchery L."/>
            <person name="Guy J."/>
            <person name="Iotti M."/>
            <person name="Le Tacon F."/>
            <person name="Lindquist E.A."/>
            <person name="Lipzen A."/>
            <person name="Malagnac F."/>
            <person name="Mello A."/>
            <person name="Molinier V."/>
            <person name="Miyauchi S."/>
            <person name="Poulain J."/>
            <person name="Riccioni C."/>
            <person name="Rubini A."/>
            <person name="Sitrit Y."/>
            <person name="Splivallo R."/>
            <person name="Traeger S."/>
            <person name="Wang M."/>
            <person name="Zifcakova L."/>
            <person name="Wipf D."/>
            <person name="Zambonelli A."/>
            <person name="Paolocci F."/>
            <person name="Nowrousian M."/>
            <person name="Ottonello S."/>
            <person name="Baldrian P."/>
            <person name="Spatafora J.W."/>
            <person name="Henrissat B."/>
            <person name="Nagy L.G."/>
            <person name="Aury J.M."/>
            <person name="Wincker P."/>
            <person name="Grigoriev I.V."/>
            <person name="Bonfante P."/>
            <person name="Martin F.M."/>
        </authorList>
    </citation>
    <scope>NUCLEOTIDE SEQUENCE [LARGE SCALE GENOMIC DNA]</scope>
    <source>
        <strain evidence="3 4">RN42</strain>
    </source>
</reference>
<evidence type="ECO:0000259" key="2">
    <source>
        <dbReference type="Pfam" id="PF25534"/>
    </source>
</evidence>
<feature type="region of interest" description="Disordered" evidence="1">
    <location>
        <begin position="237"/>
        <end position="309"/>
    </location>
</feature>
<evidence type="ECO:0000313" key="3">
    <source>
        <dbReference type="EMBL" id="RPA81124.1"/>
    </source>
</evidence>
<dbReference type="EMBL" id="ML119682">
    <property type="protein sequence ID" value="RPA81124.1"/>
    <property type="molecule type" value="Genomic_DNA"/>
</dbReference>
<feature type="compositionally biased region" description="Basic and acidic residues" evidence="1">
    <location>
        <begin position="278"/>
        <end position="290"/>
    </location>
</feature>
<keyword evidence="4" id="KW-1185">Reference proteome</keyword>
<dbReference type="PANTHER" id="PTHR36223">
    <property type="entry name" value="BETA-LACTAMASE-TYPE TRANSPEPTIDASE FOLD DOMAIN CONTAINING PROTEIN"/>
    <property type="match status" value="1"/>
</dbReference>
<name>A0A3N4IHK1_ASCIM</name>
<dbReference type="PANTHER" id="PTHR36223:SF1">
    <property type="entry name" value="TRANSCRIPTION ELONGATION FACTOR EAF N-TERMINAL DOMAIN-CONTAINING PROTEIN"/>
    <property type="match status" value="1"/>
</dbReference>
<gene>
    <name evidence="3" type="ORF">BJ508DRAFT_326735</name>
</gene>
<evidence type="ECO:0000256" key="1">
    <source>
        <dbReference type="SAM" id="MobiDB-lite"/>
    </source>
</evidence>
<organism evidence="3 4">
    <name type="scientific">Ascobolus immersus RN42</name>
    <dbReference type="NCBI Taxonomy" id="1160509"/>
    <lineage>
        <taxon>Eukaryota</taxon>
        <taxon>Fungi</taxon>
        <taxon>Dikarya</taxon>
        <taxon>Ascomycota</taxon>
        <taxon>Pezizomycotina</taxon>
        <taxon>Pezizomycetes</taxon>
        <taxon>Pezizales</taxon>
        <taxon>Ascobolaceae</taxon>
        <taxon>Ascobolus</taxon>
    </lineage>
</organism>
<sequence length="309" mass="34326">MVRMGPFDFTIIDHNGDPLKEYPDPEPTSKDHHSFVSVYVQTPPPDEPQTFEIQIEPVLPVDLTTLNTKGYDFFATFDGVENQLGTRLSESNILKGDLTTYIDTFDVHLEDGTFQGRELSFGAVSTTDDAKEVAPGTVDKDQFGTIVVDMWGVIRTYYDLKDRKGDPEEGCLNVSKVHESDVKATAASHSVRQGDITIEGITVQDRASDYGPTCRTVQFKYRSEAALRTLWVIPPIMPEGSKGTKGDPISIDDSDTELDIDKTDSEPQVQKKSFAAGIKRERSDSTNEKGSRKRHPILGERPVNQEAPL</sequence>
<dbReference type="Proteomes" id="UP000275078">
    <property type="component" value="Unassembled WGS sequence"/>
</dbReference>